<dbReference type="Proteomes" id="UP000717328">
    <property type="component" value="Unassembled WGS sequence"/>
</dbReference>
<reference evidence="1" key="2">
    <citation type="submission" date="2021-10" db="EMBL/GenBank/DDBJ databases">
        <title>Phylogenomics reveals ancestral predisposition of the termite-cultivated fungus Termitomyces towards a domesticated lifestyle.</title>
        <authorList>
            <person name="Auxier B."/>
            <person name="Grum-Grzhimaylo A."/>
            <person name="Cardenas M.E."/>
            <person name="Lodge J.D."/>
            <person name="Laessoe T."/>
            <person name="Pedersen O."/>
            <person name="Smith M.E."/>
            <person name="Kuyper T.W."/>
            <person name="Franco-Molano E.A."/>
            <person name="Baroni T.J."/>
            <person name="Aanen D.K."/>
        </authorList>
    </citation>
    <scope>NUCLEOTIDE SEQUENCE</scope>
    <source>
        <strain evidence="1">D49</strain>
    </source>
</reference>
<evidence type="ECO:0000313" key="2">
    <source>
        <dbReference type="Proteomes" id="UP000717328"/>
    </source>
</evidence>
<gene>
    <name evidence="1" type="ORF">H0H81_003547</name>
</gene>
<name>A0A9P7KH96_9AGAR</name>
<dbReference type="EMBL" id="JABCKI010000953">
    <property type="protein sequence ID" value="KAG5649484.1"/>
    <property type="molecule type" value="Genomic_DNA"/>
</dbReference>
<keyword evidence="2" id="KW-1185">Reference proteome</keyword>
<protein>
    <submittedName>
        <fullName evidence="1">Uncharacterized protein</fullName>
    </submittedName>
</protein>
<accession>A0A9P7KH96</accession>
<proteinExistence type="predicted"/>
<comment type="caution">
    <text evidence="1">The sequence shown here is derived from an EMBL/GenBank/DDBJ whole genome shotgun (WGS) entry which is preliminary data.</text>
</comment>
<dbReference type="OrthoDB" id="10682123at2759"/>
<evidence type="ECO:0000313" key="1">
    <source>
        <dbReference type="EMBL" id="KAG5649484.1"/>
    </source>
</evidence>
<sequence length="370" mass="40197">MAPRSFPTTASTALSLIGSSNGSNVEGMSRFRHDLVPQFLSKAHTEAQWDATHQVSSLAQTDLASQTSYSPHLVLNHQASNSSRDLETLESGSERETNIMGTNYVVLSSSVRAWQPMVQPGTERNISAVQRAQWIDHTHQSHLSNTPIHNPAPSEVLETRDMPTGPDGSGMRPPPHTRPLCATIPLPPEEFPDTYPASSESLSTAQATTDWRSRSTWAREHFINPNPNQGFVLTSGYTGVQREGYVLSNDLPMAGNTLGIDVGSMRANTRRYSGQGYDGPRTNPRAHEVILNKMLLAGALEQYGIPSVYSPSVSYRAGFHVTLNEPATRPPVADLLLVMPGSGERINVTASDEFVTVEDVLDALVRASGV</sequence>
<reference evidence="1" key="1">
    <citation type="submission" date="2021-02" db="EMBL/GenBank/DDBJ databases">
        <authorList>
            <person name="Nieuwenhuis M."/>
            <person name="Van De Peppel L.J.J."/>
        </authorList>
    </citation>
    <scope>NUCLEOTIDE SEQUENCE</scope>
    <source>
        <strain evidence="1">D49</strain>
    </source>
</reference>
<dbReference type="AlphaFoldDB" id="A0A9P7KH96"/>
<organism evidence="1 2">
    <name type="scientific">Sphagnurus paluster</name>
    <dbReference type="NCBI Taxonomy" id="117069"/>
    <lineage>
        <taxon>Eukaryota</taxon>
        <taxon>Fungi</taxon>
        <taxon>Dikarya</taxon>
        <taxon>Basidiomycota</taxon>
        <taxon>Agaricomycotina</taxon>
        <taxon>Agaricomycetes</taxon>
        <taxon>Agaricomycetidae</taxon>
        <taxon>Agaricales</taxon>
        <taxon>Tricholomatineae</taxon>
        <taxon>Lyophyllaceae</taxon>
        <taxon>Sphagnurus</taxon>
    </lineage>
</organism>